<proteinExistence type="predicted"/>
<dbReference type="EMBL" id="CABVHP010000004">
    <property type="protein sequence ID" value="VVN91012.1"/>
    <property type="molecule type" value="Genomic_DNA"/>
</dbReference>
<dbReference type="AlphaFoldDB" id="A0A5E7BFH2"/>
<protein>
    <submittedName>
        <fullName evidence="1">Uncharacterized protein</fullName>
    </submittedName>
</protein>
<gene>
    <name evidence="1" type="ORF">PS704_01886</name>
</gene>
<evidence type="ECO:0000313" key="1">
    <source>
        <dbReference type="EMBL" id="VVN91012.1"/>
    </source>
</evidence>
<name>A0A5E7BFH2_PSEFL</name>
<organism evidence="1 2">
    <name type="scientific">Pseudomonas fluorescens</name>
    <dbReference type="NCBI Taxonomy" id="294"/>
    <lineage>
        <taxon>Bacteria</taxon>
        <taxon>Pseudomonadati</taxon>
        <taxon>Pseudomonadota</taxon>
        <taxon>Gammaproteobacteria</taxon>
        <taxon>Pseudomonadales</taxon>
        <taxon>Pseudomonadaceae</taxon>
        <taxon>Pseudomonas</taxon>
    </lineage>
</organism>
<evidence type="ECO:0000313" key="2">
    <source>
        <dbReference type="Proteomes" id="UP000326557"/>
    </source>
</evidence>
<accession>A0A5E7BFH2</accession>
<reference evidence="1 2" key="1">
    <citation type="submission" date="2019-09" db="EMBL/GenBank/DDBJ databases">
        <authorList>
            <person name="Chandra G."/>
            <person name="Truman W A."/>
        </authorList>
    </citation>
    <scope>NUCLEOTIDE SEQUENCE [LARGE SCALE GENOMIC DNA]</scope>
    <source>
        <strain evidence="1">PS704</strain>
    </source>
</reference>
<sequence length="35" mass="4018">MPWFGIQTYLASVVFRVLLTAVHQNIVGWPGRFGR</sequence>
<dbReference type="Proteomes" id="UP000326557">
    <property type="component" value="Unassembled WGS sequence"/>
</dbReference>